<evidence type="ECO:0000256" key="3">
    <source>
        <dbReference type="ARBA" id="ARBA00022676"/>
    </source>
</evidence>
<keyword evidence="6" id="KW-1133">Transmembrane helix</keyword>
<name>A0A7N0UUI9_KALFE</name>
<evidence type="ECO:0000256" key="5">
    <source>
        <dbReference type="ARBA" id="ARBA00022692"/>
    </source>
</evidence>
<dbReference type="PANTHER" id="PTHR21461:SF69">
    <property type="entry name" value="GLYCOSYLTRANSFERASE FAMILY 92 PROTEIN"/>
    <property type="match status" value="1"/>
</dbReference>
<dbReference type="EC" id="2.4.1.-" evidence="8"/>
<accession>A0A7N0UUI9</accession>
<organism evidence="9 10">
    <name type="scientific">Kalanchoe fedtschenkoi</name>
    <name type="common">Lavender scallops</name>
    <name type="synonym">South American air plant</name>
    <dbReference type="NCBI Taxonomy" id="63787"/>
    <lineage>
        <taxon>Eukaryota</taxon>
        <taxon>Viridiplantae</taxon>
        <taxon>Streptophyta</taxon>
        <taxon>Embryophyta</taxon>
        <taxon>Tracheophyta</taxon>
        <taxon>Spermatophyta</taxon>
        <taxon>Magnoliopsida</taxon>
        <taxon>eudicotyledons</taxon>
        <taxon>Gunneridae</taxon>
        <taxon>Pentapetalae</taxon>
        <taxon>Saxifragales</taxon>
        <taxon>Crassulaceae</taxon>
        <taxon>Kalanchoe</taxon>
    </lineage>
</organism>
<dbReference type="GO" id="GO:0016757">
    <property type="term" value="F:glycosyltransferase activity"/>
    <property type="evidence" value="ECO:0007669"/>
    <property type="project" value="UniProtKB-UniRule"/>
</dbReference>
<keyword evidence="10" id="KW-1185">Reference proteome</keyword>
<evidence type="ECO:0000313" key="10">
    <source>
        <dbReference type="Proteomes" id="UP000594263"/>
    </source>
</evidence>
<evidence type="ECO:0000256" key="1">
    <source>
        <dbReference type="ARBA" id="ARBA00004167"/>
    </source>
</evidence>
<evidence type="ECO:0000256" key="8">
    <source>
        <dbReference type="RuleBase" id="RU366017"/>
    </source>
</evidence>
<dbReference type="PANTHER" id="PTHR21461">
    <property type="entry name" value="GLYCOSYLTRANSFERASE FAMILY 92 PROTEIN"/>
    <property type="match status" value="1"/>
</dbReference>
<protein>
    <recommendedName>
        <fullName evidence="8">Glycosyltransferase family 92 protein</fullName>
        <ecNumber evidence="8">2.4.1.-</ecNumber>
    </recommendedName>
</protein>
<keyword evidence="3 8" id="KW-0328">Glycosyltransferase</keyword>
<evidence type="ECO:0000256" key="6">
    <source>
        <dbReference type="ARBA" id="ARBA00022989"/>
    </source>
</evidence>
<evidence type="ECO:0000256" key="7">
    <source>
        <dbReference type="ARBA" id="ARBA00023136"/>
    </source>
</evidence>
<dbReference type="EnsemblPlants" id="Kaladp0082s0025.1.v1.1">
    <property type="protein sequence ID" value="Kaladp0082s0025.1.v1.1.CDS.1"/>
    <property type="gene ID" value="Kaladp0082s0025.v1.1"/>
</dbReference>
<dbReference type="InterPro" id="IPR008166">
    <property type="entry name" value="Glyco_transf_92"/>
</dbReference>
<comment type="similarity">
    <text evidence="2 8">Belongs to the glycosyltransferase 92 family.</text>
</comment>
<dbReference type="Gramene" id="Kaladp0082s0025.1.v1.1">
    <property type="protein sequence ID" value="Kaladp0082s0025.1.v1.1.CDS.1"/>
    <property type="gene ID" value="Kaladp0082s0025.v1.1"/>
</dbReference>
<dbReference type="GO" id="GO:0016020">
    <property type="term" value="C:membrane"/>
    <property type="evidence" value="ECO:0007669"/>
    <property type="project" value="UniProtKB-SubCell"/>
</dbReference>
<reference evidence="9" key="1">
    <citation type="submission" date="2021-01" db="UniProtKB">
        <authorList>
            <consortium name="EnsemblPlants"/>
        </authorList>
    </citation>
    <scope>IDENTIFICATION</scope>
</reference>
<comment type="subcellular location">
    <subcellularLocation>
        <location evidence="1">Membrane</location>
        <topology evidence="1">Single-pass membrane protein</topology>
    </subcellularLocation>
</comment>
<dbReference type="GO" id="GO:0005737">
    <property type="term" value="C:cytoplasm"/>
    <property type="evidence" value="ECO:0007669"/>
    <property type="project" value="TreeGrafter"/>
</dbReference>
<keyword evidence="4 8" id="KW-0808">Transferase</keyword>
<sequence length="571" mass="64306">MAAFISILFAATLLLAGISLYISREALSGQDLRPPPFNFSVSNQRLVAAGRRVYDVVESKSVLFPEWIVFVISDSSQTVNGDDGDGDDYASGSTYHCVFPNNMISPAMYAGRLPKSGRRSFKCAMPSSVRGHRPFIAPVLTKSQVNSTPELAIDWASRPHLMRWTRLVYDSISTASDVVLFAKGVNRPSRVRSPSALRCVFTDESTNRQFKTPVTSSEQEVFRCRHPQPVPEGSKIGLTLEIVDDGQQQERVSSKIIPSVAVYAPFQNNDTETQSFSSSSSSSLCACTMVHNVGKFLKEWVMYHSGVGVKKYVLYDNDSDEADDLSGVVRGLVEDGYKVETVFWPWPKAQEAGFSHSVLSLKRSCQWMMYVDVDEFVFSPKWRHATKPSPDMLQSMLPRLNDPGSKQVGQVMIQCHDFGPSNQTEHPSNGVTQGYTCRRKLEERHKSIVLLEAVDDSLQNSVHHFKLRSGVYRSAKVGVEKAVVNHYKYQAWPEFKTKFKRRVSTYVPDWTQKVNLMSKDRTPGLGVEAVEPEDWAMKFCEVVDTKLQLLTQKWFGHRPPNQSSIKMAWER</sequence>
<proteinExistence type="inferred from homology"/>
<evidence type="ECO:0000256" key="2">
    <source>
        <dbReference type="ARBA" id="ARBA00007647"/>
    </source>
</evidence>
<dbReference type="AlphaFoldDB" id="A0A7N0UUI9"/>
<dbReference type="Pfam" id="PF01697">
    <property type="entry name" value="Glyco_transf_92"/>
    <property type="match status" value="1"/>
</dbReference>
<dbReference type="OMA" id="PDLPLWN"/>
<keyword evidence="7" id="KW-0472">Membrane</keyword>
<dbReference type="Proteomes" id="UP000594263">
    <property type="component" value="Unplaced"/>
</dbReference>
<evidence type="ECO:0000313" key="9">
    <source>
        <dbReference type="EnsemblPlants" id="Kaladp0082s0025.1.v1.1.CDS.1"/>
    </source>
</evidence>
<keyword evidence="5" id="KW-0812">Transmembrane</keyword>
<evidence type="ECO:0000256" key="4">
    <source>
        <dbReference type="ARBA" id="ARBA00022679"/>
    </source>
</evidence>